<feature type="compositionally biased region" description="Low complexity" evidence="1">
    <location>
        <begin position="82"/>
        <end position="92"/>
    </location>
</feature>
<evidence type="ECO:0000313" key="2">
    <source>
        <dbReference type="EMBL" id="CEK79931.1"/>
    </source>
</evidence>
<dbReference type="EMBL" id="HACG01033066">
    <property type="protein sequence ID" value="CEK79931.1"/>
    <property type="molecule type" value="Transcribed_RNA"/>
</dbReference>
<dbReference type="AlphaFoldDB" id="A0A0B7AIQ9"/>
<reference evidence="2" key="1">
    <citation type="submission" date="2014-12" db="EMBL/GenBank/DDBJ databases">
        <title>Insight into the proteome of Arion vulgaris.</title>
        <authorList>
            <person name="Aradska J."/>
            <person name="Bulat T."/>
            <person name="Smidak R."/>
            <person name="Sarate P."/>
            <person name="Gangsoo J."/>
            <person name="Sialana F."/>
            <person name="Bilban M."/>
            <person name="Lubec G."/>
        </authorList>
    </citation>
    <scope>NUCLEOTIDE SEQUENCE</scope>
    <source>
        <tissue evidence="2">Skin</tissue>
    </source>
</reference>
<organism evidence="2">
    <name type="scientific">Arion vulgaris</name>
    <dbReference type="NCBI Taxonomy" id="1028688"/>
    <lineage>
        <taxon>Eukaryota</taxon>
        <taxon>Metazoa</taxon>
        <taxon>Spiralia</taxon>
        <taxon>Lophotrochozoa</taxon>
        <taxon>Mollusca</taxon>
        <taxon>Gastropoda</taxon>
        <taxon>Heterobranchia</taxon>
        <taxon>Euthyneura</taxon>
        <taxon>Panpulmonata</taxon>
        <taxon>Eupulmonata</taxon>
        <taxon>Stylommatophora</taxon>
        <taxon>Helicina</taxon>
        <taxon>Arionoidea</taxon>
        <taxon>Arionidae</taxon>
        <taxon>Arion</taxon>
    </lineage>
</organism>
<feature type="compositionally biased region" description="Low complexity" evidence="1">
    <location>
        <begin position="1"/>
        <end position="16"/>
    </location>
</feature>
<protein>
    <recommendedName>
        <fullName evidence="3">PP1-binding domain-containing protein</fullName>
    </recommendedName>
</protein>
<feature type="region of interest" description="Disordered" evidence="1">
    <location>
        <begin position="1"/>
        <end position="97"/>
    </location>
</feature>
<proteinExistence type="predicted"/>
<evidence type="ECO:0008006" key="3">
    <source>
        <dbReference type="Google" id="ProtNLM"/>
    </source>
</evidence>
<gene>
    <name evidence="2" type="primary">ORF118241</name>
</gene>
<feature type="compositionally biased region" description="Low complexity" evidence="1">
    <location>
        <begin position="294"/>
        <end position="312"/>
    </location>
</feature>
<feature type="region of interest" description="Disordered" evidence="1">
    <location>
        <begin position="294"/>
        <end position="346"/>
    </location>
</feature>
<accession>A0A0B7AIQ9</accession>
<feature type="compositionally biased region" description="Low complexity" evidence="1">
    <location>
        <begin position="53"/>
        <end position="71"/>
    </location>
</feature>
<feature type="compositionally biased region" description="Basic residues" evidence="1">
    <location>
        <begin position="72"/>
        <end position="81"/>
    </location>
</feature>
<name>A0A0B7AIQ9_9EUPU</name>
<feature type="non-terminal residue" evidence="2">
    <location>
        <position position="1"/>
    </location>
</feature>
<feature type="compositionally biased region" description="Polar residues" evidence="1">
    <location>
        <begin position="17"/>
        <end position="45"/>
    </location>
</feature>
<sequence length="346" mass="37631">RRSSSSPEKSSTPRRSVSSPKNTSTPRRSSLSPQKSETPKSSSPQKSAKDRSSSLSKKSTPRRSSSSSKKLSTSRRLHSSPKKTTPSRSSASLSPQKVFRSAVNLSVSENVILSTPFLETNERTRFRMITSLSTVSHSGKVAGIDDLSLSTTPQAQSQDLFSQVTPRSIVKGKHMEEQNSANVFKGRSPKTHSAKITSPTGIKRMFRTPKQTYARSPGVLTSATRGKITISEHSNSQIITASPTAIKSVKPSQIKITDHPVSSPTGLKRLWKTPKTKSSDDICLSDVSLLFNTPSTSKQSSSSANYNNNNATPVPQKLAKPVHTPRPIFSGKRSRSPKIFFDEAHS</sequence>
<evidence type="ECO:0000256" key="1">
    <source>
        <dbReference type="SAM" id="MobiDB-lite"/>
    </source>
</evidence>